<evidence type="ECO:0000313" key="1">
    <source>
        <dbReference type="EMBL" id="WIX76028.1"/>
    </source>
</evidence>
<dbReference type="Proteomes" id="UP001236014">
    <property type="component" value="Chromosome"/>
</dbReference>
<organism evidence="1 2">
    <name type="scientific">Amycolatopsis carbonis</name>
    <dbReference type="NCBI Taxonomy" id="715471"/>
    <lineage>
        <taxon>Bacteria</taxon>
        <taxon>Bacillati</taxon>
        <taxon>Actinomycetota</taxon>
        <taxon>Actinomycetes</taxon>
        <taxon>Pseudonocardiales</taxon>
        <taxon>Pseudonocardiaceae</taxon>
        <taxon>Amycolatopsis</taxon>
    </lineage>
</organism>
<dbReference type="Pfam" id="PF10698">
    <property type="entry name" value="DUF2505"/>
    <property type="match status" value="1"/>
</dbReference>
<proteinExistence type="predicted"/>
<evidence type="ECO:0000313" key="2">
    <source>
        <dbReference type="Proteomes" id="UP001236014"/>
    </source>
</evidence>
<dbReference type="EMBL" id="CP127294">
    <property type="protein sequence ID" value="WIX76028.1"/>
    <property type="molecule type" value="Genomic_DNA"/>
</dbReference>
<keyword evidence="2" id="KW-1185">Reference proteome</keyword>
<sequence>MSESIEYGADFNHPFDAVYTAMTAKDSIQKVVDQFGDGGAKLLDYSGDANNLTYKAEVTIKSDSLPWLARHLHPGDLVVTLTQKWVKTSAGAAAGTVSAALSDQDGDPVSANTSLQANGDHTSWLVKGTVAVDGLMGGKVAKLIADQVHDLLGSEAGYLQLLLNSAN</sequence>
<name>A0A9Y2MSM0_9PSEU</name>
<accession>A0A9Y2MSM0</accession>
<dbReference type="AlphaFoldDB" id="A0A9Y2MSM0"/>
<dbReference type="KEGG" id="acab:QRX50_31715"/>
<dbReference type="InterPro" id="IPR019639">
    <property type="entry name" value="DUF2505"/>
</dbReference>
<protein>
    <submittedName>
        <fullName evidence="1">DUF2505 domain-containing protein</fullName>
    </submittedName>
</protein>
<gene>
    <name evidence="1" type="ORF">QRX50_31715</name>
</gene>
<dbReference type="RefSeq" id="WP_285966789.1">
    <property type="nucleotide sequence ID" value="NZ_CP127294.1"/>
</dbReference>
<reference evidence="1 2" key="1">
    <citation type="submission" date="2023-06" db="EMBL/GenBank/DDBJ databases">
        <authorList>
            <person name="Oyuntsetseg B."/>
            <person name="Kim S.B."/>
        </authorList>
    </citation>
    <scope>NUCLEOTIDE SEQUENCE [LARGE SCALE GENOMIC DNA]</scope>
    <source>
        <strain evidence="1 2">2-15</strain>
    </source>
</reference>